<protein>
    <recommendedName>
        <fullName evidence="8">Fucolectin tachylectin-4 pentraxin-1 domain-containing protein</fullName>
    </recommendedName>
</protein>
<dbReference type="SUPFAM" id="SSF49785">
    <property type="entry name" value="Galactose-binding domain-like"/>
    <property type="match status" value="1"/>
</dbReference>
<keyword evidence="5" id="KW-0430">Lectin</keyword>
<dbReference type="EMBL" id="UYJE01002286">
    <property type="protein sequence ID" value="VDI09432.1"/>
    <property type="molecule type" value="Genomic_DNA"/>
</dbReference>
<dbReference type="GO" id="GO:0046872">
    <property type="term" value="F:metal ion binding"/>
    <property type="evidence" value="ECO:0007669"/>
    <property type="project" value="UniProtKB-KW"/>
</dbReference>
<evidence type="ECO:0000256" key="3">
    <source>
        <dbReference type="ARBA" id="ARBA00011233"/>
    </source>
</evidence>
<evidence type="ECO:0000313" key="9">
    <source>
        <dbReference type="EMBL" id="VDI09432.1"/>
    </source>
</evidence>
<dbReference type="Gene3D" id="2.60.120.260">
    <property type="entry name" value="Galactose-binding domain-like"/>
    <property type="match status" value="1"/>
</dbReference>
<gene>
    <name evidence="9" type="ORF">MGAL_10B078728</name>
</gene>
<reference evidence="9" key="1">
    <citation type="submission" date="2018-11" db="EMBL/GenBank/DDBJ databases">
        <authorList>
            <person name="Alioto T."/>
            <person name="Alioto T."/>
        </authorList>
    </citation>
    <scope>NUCLEOTIDE SEQUENCE</scope>
</reference>
<dbReference type="AlphaFoldDB" id="A0A8B6CVF3"/>
<evidence type="ECO:0000259" key="8">
    <source>
        <dbReference type="SMART" id="SM00607"/>
    </source>
</evidence>
<comment type="function">
    <text evidence="1">Acts as a defensive agent. Recognizes blood group fucosylated oligosaccharides including A, B, H and Lewis B-type antigens. Does not recognize Lewis A antigen and has low affinity for monovalent haptens.</text>
</comment>
<organism evidence="9 10">
    <name type="scientific">Mytilus galloprovincialis</name>
    <name type="common">Mediterranean mussel</name>
    <dbReference type="NCBI Taxonomy" id="29158"/>
    <lineage>
        <taxon>Eukaryota</taxon>
        <taxon>Metazoa</taxon>
        <taxon>Spiralia</taxon>
        <taxon>Lophotrochozoa</taxon>
        <taxon>Mollusca</taxon>
        <taxon>Bivalvia</taxon>
        <taxon>Autobranchia</taxon>
        <taxon>Pteriomorphia</taxon>
        <taxon>Mytilida</taxon>
        <taxon>Mytiloidea</taxon>
        <taxon>Mytilidae</taxon>
        <taxon>Mytilinae</taxon>
        <taxon>Mytilus</taxon>
    </lineage>
</organism>
<dbReference type="GO" id="GO:0010185">
    <property type="term" value="P:regulation of cellular defense response"/>
    <property type="evidence" value="ECO:0007669"/>
    <property type="project" value="UniProtKB-ARBA"/>
</dbReference>
<proteinExistence type="inferred from homology"/>
<dbReference type="PANTHER" id="PTHR45713:SF6">
    <property type="entry name" value="F5_8 TYPE C DOMAIN-CONTAINING PROTEIN"/>
    <property type="match status" value="1"/>
</dbReference>
<accession>A0A8B6CVF3</accession>
<keyword evidence="10" id="KW-1185">Reference proteome</keyword>
<feature type="domain" description="Fucolectin tachylectin-4 pentraxin-1" evidence="8">
    <location>
        <begin position="8"/>
        <end position="145"/>
    </location>
</feature>
<comment type="subunit">
    <text evidence="3">Homotrimer.</text>
</comment>
<keyword evidence="7" id="KW-1015">Disulfide bond</keyword>
<dbReference type="OrthoDB" id="547680at2759"/>
<dbReference type="InterPro" id="IPR008979">
    <property type="entry name" value="Galactose-bd-like_sf"/>
</dbReference>
<dbReference type="Proteomes" id="UP000596742">
    <property type="component" value="Unassembled WGS sequence"/>
</dbReference>
<evidence type="ECO:0000256" key="4">
    <source>
        <dbReference type="ARBA" id="ARBA00022723"/>
    </source>
</evidence>
<dbReference type="SMART" id="SM00607">
    <property type="entry name" value="FTP"/>
    <property type="match status" value="1"/>
</dbReference>
<dbReference type="Pfam" id="PF22633">
    <property type="entry name" value="F5_F8_type_C_2"/>
    <property type="match status" value="1"/>
</dbReference>
<evidence type="ECO:0000256" key="5">
    <source>
        <dbReference type="ARBA" id="ARBA00022734"/>
    </source>
</evidence>
<evidence type="ECO:0000313" key="10">
    <source>
        <dbReference type="Proteomes" id="UP000596742"/>
    </source>
</evidence>
<comment type="caution">
    <text evidence="9">The sequence shown here is derived from an EMBL/GenBank/DDBJ whole genome shotgun (WGS) entry which is preliminary data.</text>
</comment>
<evidence type="ECO:0000256" key="6">
    <source>
        <dbReference type="ARBA" id="ARBA00022837"/>
    </source>
</evidence>
<dbReference type="InterPro" id="IPR006585">
    <property type="entry name" value="FTP1"/>
</dbReference>
<evidence type="ECO:0000256" key="7">
    <source>
        <dbReference type="ARBA" id="ARBA00023157"/>
    </source>
</evidence>
<dbReference type="GO" id="GO:0042806">
    <property type="term" value="F:fucose binding"/>
    <property type="evidence" value="ECO:0007669"/>
    <property type="project" value="UniProtKB-ARBA"/>
</dbReference>
<dbReference type="GO" id="GO:0001868">
    <property type="term" value="P:regulation of complement activation, lectin pathway"/>
    <property type="evidence" value="ECO:0007669"/>
    <property type="project" value="UniProtKB-ARBA"/>
</dbReference>
<sequence>FNLPNEIPENVALRKPTQQSSTAQFDFPSFKAVDGLTHTISHTDLNVSPYLWVDLEIIYNIIRIEIINRADYGNRLHDLDITVGPRLDYMSMCAHFIGPGNDGEHLVFQCKGWYKDGRFVKMTIIKGPEYLQLAEVKVFGYPTFE</sequence>
<feature type="non-terminal residue" evidence="9">
    <location>
        <position position="145"/>
    </location>
</feature>
<evidence type="ECO:0000256" key="2">
    <source>
        <dbReference type="ARBA" id="ARBA00010147"/>
    </source>
</evidence>
<dbReference type="InterPro" id="IPR051941">
    <property type="entry name" value="BG_Antigen-Binding_Lectin"/>
</dbReference>
<dbReference type="PANTHER" id="PTHR45713">
    <property type="entry name" value="FTP DOMAIN-CONTAINING PROTEIN"/>
    <property type="match status" value="1"/>
</dbReference>
<keyword evidence="4" id="KW-0479">Metal-binding</keyword>
<comment type="similarity">
    <text evidence="2">Belongs to the fucolectin family.</text>
</comment>
<evidence type="ECO:0000256" key="1">
    <source>
        <dbReference type="ARBA" id="ARBA00002219"/>
    </source>
</evidence>
<keyword evidence="6" id="KW-0106">Calcium</keyword>
<name>A0A8B6CVF3_MYTGA</name>